<dbReference type="EMBL" id="CP006577">
    <property type="protein sequence ID" value="AIG99122.1"/>
    <property type="molecule type" value="Genomic_DNA"/>
</dbReference>
<sequence length="127" mass="14106">MSRDAFLGKYLSMAGPDEARNKVFIGVTKINGTILERIKALAERLGIPADAIMVEKAGILVPDVPEGKLNATIKLSKVEISLPERSSIQPPENYTVNSDRWNNQETLLRPLFGVFETLARLIDWLIS</sequence>
<proteinExistence type="predicted"/>
<dbReference type="AlphaFoldDB" id="A0A075WH61"/>
<gene>
    <name evidence="1" type="ORF">AFULGI_00024050</name>
</gene>
<organism evidence="1 2">
    <name type="scientific">Archaeoglobus fulgidus DSM 8774</name>
    <dbReference type="NCBI Taxonomy" id="1344584"/>
    <lineage>
        <taxon>Archaea</taxon>
        <taxon>Methanobacteriati</taxon>
        <taxon>Methanobacteriota</taxon>
        <taxon>Archaeoglobi</taxon>
        <taxon>Archaeoglobales</taxon>
        <taxon>Archaeoglobaceae</taxon>
        <taxon>Archaeoglobus</taxon>
    </lineage>
</organism>
<name>A0A075WH61_ARCFL</name>
<dbReference type="Proteomes" id="UP000028501">
    <property type="component" value="Chromosome"/>
</dbReference>
<evidence type="ECO:0000313" key="2">
    <source>
        <dbReference type="Proteomes" id="UP000028501"/>
    </source>
</evidence>
<reference evidence="1 2" key="1">
    <citation type="submission" date="2013-07" db="EMBL/GenBank/DDBJ databases">
        <title>Genome of Archaeoglobus fulgidus.</title>
        <authorList>
            <person name="Fiebig A."/>
            <person name="Birkeland N.-K."/>
        </authorList>
    </citation>
    <scope>NUCLEOTIDE SEQUENCE [LARGE SCALE GENOMIC DNA]</scope>
    <source>
        <strain evidence="1 2">DSM 8774</strain>
    </source>
</reference>
<dbReference type="RefSeq" id="WP_010879626.1">
    <property type="nucleotide sequence ID" value="NZ_CP006577.1"/>
</dbReference>
<evidence type="ECO:0000313" key="1">
    <source>
        <dbReference type="EMBL" id="AIG99122.1"/>
    </source>
</evidence>
<dbReference type="HOGENOM" id="CLU_1965427_0_0_2"/>
<dbReference type="KEGG" id="afg:AFULGI_00024050"/>
<dbReference type="GeneID" id="24795883"/>
<protein>
    <submittedName>
        <fullName evidence="1">Uncharacterized protein</fullName>
    </submittedName>
</protein>
<accession>A0A075WH61</accession>